<feature type="region of interest" description="Disordered" evidence="1">
    <location>
        <begin position="100"/>
        <end position="121"/>
    </location>
</feature>
<protein>
    <submittedName>
        <fullName evidence="2">Uncharacterized protein</fullName>
    </submittedName>
</protein>
<sequence length="154" mass="15656">MTDSDQPGSDQPGAVPTGGNSTGGSSPTGGGPSAAGNNGSLPPTPPPLPPQAADEGPRPVPANADEALDIGRRHFPEVGSPDGPASLHVHEFDLGYLVHAGWPAPEDPTAPPASPGGSNVVINKENGDVTFLPNFPPAEIEDLYRRVYRPSSEA</sequence>
<reference evidence="2 3" key="1">
    <citation type="submission" date="2023-12" db="EMBL/GenBank/DDBJ databases">
        <title>30 novel species of actinomycetes from the DSMZ collection.</title>
        <authorList>
            <person name="Nouioui I."/>
        </authorList>
    </citation>
    <scope>NUCLEOTIDE SEQUENCE [LARGE SCALE GENOMIC DNA]</scope>
    <source>
        <strain evidence="2 3">DSM 41528</strain>
    </source>
</reference>
<feature type="region of interest" description="Disordered" evidence="1">
    <location>
        <begin position="1"/>
        <end position="88"/>
    </location>
</feature>
<dbReference type="EMBL" id="JAZBJP010000049">
    <property type="protein sequence ID" value="MEE4424982.1"/>
    <property type="molecule type" value="Genomic_DNA"/>
</dbReference>
<gene>
    <name evidence="2" type="ORF">V2J85_37570</name>
</gene>
<feature type="compositionally biased region" description="Gly residues" evidence="1">
    <location>
        <begin position="20"/>
        <end position="33"/>
    </location>
</feature>
<keyword evidence="3" id="KW-1185">Reference proteome</keyword>
<organism evidence="2 3">
    <name type="scientific">Streptomyces bugieae</name>
    <dbReference type="NCBI Taxonomy" id="3098223"/>
    <lineage>
        <taxon>Bacteria</taxon>
        <taxon>Bacillati</taxon>
        <taxon>Actinomycetota</taxon>
        <taxon>Actinomycetes</taxon>
        <taxon>Kitasatosporales</taxon>
        <taxon>Streptomycetaceae</taxon>
        <taxon>Streptomyces</taxon>
    </lineage>
</organism>
<accession>A0ABU7P1H4</accession>
<comment type="caution">
    <text evidence="2">The sequence shown here is derived from an EMBL/GenBank/DDBJ whole genome shotgun (WGS) entry which is preliminary data.</text>
</comment>
<name>A0ABU7P1H4_9ACTN</name>
<dbReference type="Proteomes" id="UP001307760">
    <property type="component" value="Unassembled WGS sequence"/>
</dbReference>
<dbReference type="RefSeq" id="WP_330824081.1">
    <property type="nucleotide sequence ID" value="NZ_JAZBJP010000049.1"/>
</dbReference>
<evidence type="ECO:0000313" key="3">
    <source>
        <dbReference type="Proteomes" id="UP001307760"/>
    </source>
</evidence>
<proteinExistence type="predicted"/>
<evidence type="ECO:0000256" key="1">
    <source>
        <dbReference type="SAM" id="MobiDB-lite"/>
    </source>
</evidence>
<feature type="compositionally biased region" description="Pro residues" evidence="1">
    <location>
        <begin position="105"/>
        <end position="114"/>
    </location>
</feature>
<evidence type="ECO:0000313" key="2">
    <source>
        <dbReference type="EMBL" id="MEE4424982.1"/>
    </source>
</evidence>